<evidence type="ECO:0000259" key="2">
    <source>
        <dbReference type="Pfam" id="PF00534"/>
    </source>
</evidence>
<accession>A0A9X3HYS7</accession>
<dbReference type="PANTHER" id="PTHR46401:SF2">
    <property type="entry name" value="GLYCOSYLTRANSFERASE WBBK-RELATED"/>
    <property type="match status" value="1"/>
</dbReference>
<evidence type="ECO:0000313" key="4">
    <source>
        <dbReference type="Proteomes" id="UP001155587"/>
    </source>
</evidence>
<dbReference type="Proteomes" id="UP001155587">
    <property type="component" value="Unassembled WGS sequence"/>
</dbReference>
<keyword evidence="4" id="KW-1185">Reference proteome</keyword>
<dbReference type="PANTHER" id="PTHR46401">
    <property type="entry name" value="GLYCOSYLTRANSFERASE WBBK-RELATED"/>
    <property type="match status" value="1"/>
</dbReference>
<dbReference type="CDD" id="cd03809">
    <property type="entry name" value="GT4_MtfB-like"/>
    <property type="match status" value="1"/>
</dbReference>
<proteinExistence type="predicted"/>
<evidence type="ECO:0000256" key="1">
    <source>
        <dbReference type="ARBA" id="ARBA00022679"/>
    </source>
</evidence>
<dbReference type="SUPFAM" id="SSF53756">
    <property type="entry name" value="UDP-Glycosyltransferase/glycogen phosphorylase"/>
    <property type="match status" value="1"/>
</dbReference>
<dbReference type="FunFam" id="3.40.50.2000:FF:000119">
    <property type="entry name" value="Glycosyl transferase group 1"/>
    <property type="match status" value="1"/>
</dbReference>
<comment type="caution">
    <text evidence="3">The sequence shown here is derived from an EMBL/GenBank/DDBJ whole genome shotgun (WGS) entry which is preliminary data.</text>
</comment>
<dbReference type="InterPro" id="IPR001296">
    <property type="entry name" value="Glyco_trans_1"/>
</dbReference>
<feature type="domain" description="Glycosyl transferase family 1" evidence="2">
    <location>
        <begin position="215"/>
        <end position="372"/>
    </location>
</feature>
<organism evidence="3 4">
    <name type="scientific">Vibrio qingdaonensis</name>
    <dbReference type="NCBI Taxonomy" id="2829491"/>
    <lineage>
        <taxon>Bacteria</taxon>
        <taxon>Pseudomonadati</taxon>
        <taxon>Pseudomonadota</taxon>
        <taxon>Gammaproteobacteria</taxon>
        <taxon>Vibrionales</taxon>
        <taxon>Vibrionaceae</taxon>
        <taxon>Vibrio</taxon>
    </lineage>
</organism>
<evidence type="ECO:0000313" key="3">
    <source>
        <dbReference type="EMBL" id="MCW8348142.1"/>
    </source>
</evidence>
<dbReference type="RefSeq" id="WP_265676707.1">
    <property type="nucleotide sequence ID" value="NZ_JAKRRY010000032.1"/>
</dbReference>
<gene>
    <name evidence="3" type="ORF">MD535_19305</name>
</gene>
<keyword evidence="1" id="KW-0808">Transferase</keyword>
<dbReference type="EMBL" id="JAKRRY010000032">
    <property type="protein sequence ID" value="MCW8348142.1"/>
    <property type="molecule type" value="Genomic_DNA"/>
</dbReference>
<reference evidence="3" key="1">
    <citation type="submission" date="2022-02" db="EMBL/GenBank/DDBJ databases">
        <title>Vibrio sp. nov, a new bacterium isolated from seawater.</title>
        <authorList>
            <person name="Yuan Y."/>
        </authorList>
    </citation>
    <scope>NUCLEOTIDE SEQUENCE</scope>
    <source>
        <strain evidence="3">ZSDZ65</strain>
    </source>
</reference>
<dbReference type="AlphaFoldDB" id="A0A9X3HYS7"/>
<dbReference type="Pfam" id="PF00534">
    <property type="entry name" value="Glycos_transf_1"/>
    <property type="match status" value="1"/>
</dbReference>
<sequence>MQNKLLINVSPIRMPLTGIGYYTLNILSELLSRNVDVVGIRNGKLLTRESLFELVSNFQSTSADKQSSANSKKRLFVELLRSIPGTYQLKNYLLSLRVQQKLKMAANEGYVYFEPSFVPFDYPGVTITTVHDLSFLSHPEFHPATRVSYLTNKMQGSIAKSDHVVVDSDFILNELHTYFPQSKAKSSTLYLGVSDDFQPYAKEECDELLHSLNIKHNHFILSVATLEPRKNLSKLIDAYKLLPDAIRNQYPLVLVGDQGWKNSELMENASDLVERGQIIFTGYVADNELKHLYTSAATFVYPSLYEGFGLPVIEAMASGAPVITSNVGATAEVAATGALLVDPCNEVAISDAILKLIQYPEDKAKLAENGIQRASEFKWSNTVEQLLEIVSGTARRA</sequence>
<dbReference type="GO" id="GO:0016757">
    <property type="term" value="F:glycosyltransferase activity"/>
    <property type="evidence" value="ECO:0007669"/>
    <property type="project" value="InterPro"/>
</dbReference>
<protein>
    <submittedName>
        <fullName evidence="3">Glycosyltransferase family 4 protein</fullName>
    </submittedName>
</protein>
<dbReference type="GO" id="GO:0009103">
    <property type="term" value="P:lipopolysaccharide biosynthetic process"/>
    <property type="evidence" value="ECO:0007669"/>
    <property type="project" value="TreeGrafter"/>
</dbReference>
<dbReference type="Gene3D" id="3.40.50.2000">
    <property type="entry name" value="Glycogen Phosphorylase B"/>
    <property type="match status" value="2"/>
</dbReference>
<name>A0A9X3HYS7_9VIBR</name>